<organism evidence="1 2">
    <name type="scientific">Gulo gulo</name>
    <name type="common">Wolverine</name>
    <name type="synonym">Gluton</name>
    <dbReference type="NCBI Taxonomy" id="48420"/>
    <lineage>
        <taxon>Eukaryota</taxon>
        <taxon>Metazoa</taxon>
        <taxon>Chordata</taxon>
        <taxon>Craniata</taxon>
        <taxon>Vertebrata</taxon>
        <taxon>Euteleostomi</taxon>
        <taxon>Mammalia</taxon>
        <taxon>Eutheria</taxon>
        <taxon>Laurasiatheria</taxon>
        <taxon>Carnivora</taxon>
        <taxon>Caniformia</taxon>
        <taxon>Musteloidea</taxon>
        <taxon>Mustelidae</taxon>
        <taxon>Guloninae</taxon>
        <taxon>Gulo</taxon>
    </lineage>
</organism>
<sequence length="56" mass="6116">APGCRATCGQGRGSRPPRSVGRDLLLVKNNSCGLWFLFCYNKNSSRSLMILKNTGN</sequence>
<keyword evidence="2" id="KW-1185">Reference proteome</keyword>
<name>A0A9X9PV86_GULGU</name>
<evidence type="ECO:0000313" key="1">
    <source>
        <dbReference type="EMBL" id="VCW68055.1"/>
    </source>
</evidence>
<feature type="non-terminal residue" evidence="1">
    <location>
        <position position="1"/>
    </location>
</feature>
<protein>
    <submittedName>
        <fullName evidence="1">Uncharacterized protein</fullName>
    </submittedName>
</protein>
<dbReference type="AlphaFoldDB" id="A0A9X9PV86"/>
<evidence type="ECO:0000313" key="2">
    <source>
        <dbReference type="Proteomes" id="UP000269945"/>
    </source>
</evidence>
<comment type="caution">
    <text evidence="1">The sequence shown here is derived from an EMBL/GenBank/DDBJ whole genome shotgun (WGS) entry which is preliminary data.</text>
</comment>
<reference evidence="1 2" key="1">
    <citation type="submission" date="2018-10" db="EMBL/GenBank/DDBJ databases">
        <authorList>
            <person name="Ekblom R."/>
            <person name="Jareborg N."/>
        </authorList>
    </citation>
    <scope>NUCLEOTIDE SEQUENCE [LARGE SCALE GENOMIC DNA]</scope>
    <source>
        <tissue evidence="1">Muscle</tissue>
    </source>
</reference>
<dbReference type="Proteomes" id="UP000269945">
    <property type="component" value="Unassembled WGS sequence"/>
</dbReference>
<gene>
    <name evidence="1" type="ORF">BN2614_LOCUS3</name>
</gene>
<proteinExistence type="predicted"/>
<dbReference type="EMBL" id="CYRY02003446">
    <property type="protein sequence ID" value="VCW68055.1"/>
    <property type="molecule type" value="Genomic_DNA"/>
</dbReference>
<accession>A0A9X9PV86</accession>